<feature type="compositionally biased region" description="Gly residues" evidence="1">
    <location>
        <begin position="286"/>
        <end position="305"/>
    </location>
</feature>
<evidence type="ECO:0008006" key="4">
    <source>
        <dbReference type="Google" id="ProtNLM"/>
    </source>
</evidence>
<feature type="compositionally biased region" description="Basic and acidic residues" evidence="1">
    <location>
        <begin position="410"/>
        <end position="424"/>
    </location>
</feature>
<reference evidence="2 3" key="1">
    <citation type="submission" date="2021-06" db="EMBL/GenBank/DDBJ databases">
        <title>Actinomycetes sequencing.</title>
        <authorList>
            <person name="Shan Q."/>
        </authorList>
    </citation>
    <scope>NUCLEOTIDE SEQUENCE [LARGE SCALE GENOMIC DNA]</scope>
    <source>
        <strain evidence="2 3">NEAU-G5</strain>
    </source>
</reference>
<keyword evidence="3" id="KW-1185">Reference proteome</keyword>
<feature type="compositionally biased region" description="Gly residues" evidence="1">
    <location>
        <begin position="346"/>
        <end position="374"/>
    </location>
</feature>
<name>A0ABS6B2B8_9NOCA</name>
<feature type="compositionally biased region" description="Low complexity" evidence="1">
    <location>
        <begin position="253"/>
        <end position="271"/>
    </location>
</feature>
<gene>
    <name evidence="2" type="ORF">KO481_23300</name>
</gene>
<accession>A0ABS6B2B8</accession>
<sequence length="448" mass="45643">MGWQDWASVVGGVVGITVDMAHKSRSTASDQANDRNSTESKAQQQYDGQRRVANTNYDQLKSEHTGGYDTPVVVGDKLEAFNTWQHSRIWNALNDAVSPTTASAINDAATTWSKLADDTDTARNEFIKNVDQSVQEKMKGKSAAAFIDSTHQFCTELGKLTVAQRLVSRGLAYHADYLGQAKDSVGPPPGSGGITDKVVEHLPFQGMFKGPHYRQQEAEHEAQRVMSDVYQKNIVSQVDNARPILPTPSSTVNSGNSLSGNNLSGNGISSSGPGGTWNSGSANSGSGIGSGSGTDSGSGYSGSGTSGNSWSGTSGNGTNTAGYQNTSGLGSSLSGLSTTPSDYSGTGTGTGSGGYGGGGISGLGSTGGGQGGSVTGTTTGTTTTGTTAAANAAKANGTNSMTGMPHANKGKSDEESTHQTKDYLVYDRGSELLGTLPPALPPGGVIGG</sequence>
<feature type="region of interest" description="Disordered" evidence="1">
    <location>
        <begin position="24"/>
        <end position="51"/>
    </location>
</feature>
<feature type="compositionally biased region" description="Polar residues" evidence="1">
    <location>
        <begin position="39"/>
        <end position="51"/>
    </location>
</feature>
<evidence type="ECO:0000256" key="1">
    <source>
        <dbReference type="SAM" id="MobiDB-lite"/>
    </source>
</evidence>
<proteinExistence type="predicted"/>
<protein>
    <recommendedName>
        <fullName evidence="4">PPE family domain-containing protein</fullName>
    </recommendedName>
</protein>
<feature type="compositionally biased region" description="Low complexity" evidence="1">
    <location>
        <begin position="306"/>
        <end position="345"/>
    </location>
</feature>
<feature type="region of interest" description="Disordered" evidence="1">
    <location>
        <begin position="240"/>
        <end position="424"/>
    </location>
</feature>
<comment type="caution">
    <text evidence="2">The sequence shown here is derived from an EMBL/GenBank/DDBJ whole genome shotgun (WGS) entry which is preliminary data.</text>
</comment>
<evidence type="ECO:0000313" key="2">
    <source>
        <dbReference type="EMBL" id="MBU3064447.1"/>
    </source>
</evidence>
<evidence type="ECO:0000313" key="3">
    <source>
        <dbReference type="Proteomes" id="UP000733379"/>
    </source>
</evidence>
<feature type="compositionally biased region" description="Low complexity" evidence="1">
    <location>
        <begin position="375"/>
        <end position="396"/>
    </location>
</feature>
<dbReference type="Proteomes" id="UP000733379">
    <property type="component" value="Unassembled WGS sequence"/>
</dbReference>
<dbReference type="RefSeq" id="WP_215919589.1">
    <property type="nucleotide sequence ID" value="NZ_JAHKNI010000007.1"/>
</dbReference>
<organism evidence="2 3">
    <name type="scientific">Nocardia albiluteola</name>
    <dbReference type="NCBI Taxonomy" id="2842303"/>
    <lineage>
        <taxon>Bacteria</taxon>
        <taxon>Bacillati</taxon>
        <taxon>Actinomycetota</taxon>
        <taxon>Actinomycetes</taxon>
        <taxon>Mycobacteriales</taxon>
        <taxon>Nocardiaceae</taxon>
        <taxon>Nocardia</taxon>
    </lineage>
</organism>
<dbReference type="EMBL" id="JAHKNI010000007">
    <property type="protein sequence ID" value="MBU3064447.1"/>
    <property type="molecule type" value="Genomic_DNA"/>
</dbReference>